<dbReference type="PANTHER" id="PTHR22778:SF54">
    <property type="entry name" value="SERINE HYDROLASE FSH DOMAIN-CONTAINING PROTEIN"/>
    <property type="match status" value="1"/>
</dbReference>
<dbReference type="FunFam" id="3.40.50.1820:FF:000133">
    <property type="entry name" value="esterase AGAP003155"/>
    <property type="match status" value="1"/>
</dbReference>
<dbReference type="Gene3D" id="3.40.50.1820">
    <property type="entry name" value="alpha/beta hydrolase"/>
    <property type="match status" value="1"/>
</dbReference>
<reference evidence="2" key="1">
    <citation type="submission" date="2023-12" db="EMBL/GenBank/DDBJ databases">
        <title>Genome assembly of Anisodus tanguticus.</title>
        <authorList>
            <person name="Wang Y.-J."/>
        </authorList>
    </citation>
    <scope>NUCLEOTIDE SEQUENCE</scope>
    <source>
        <strain evidence="2">KB-2021</strain>
        <tissue evidence="2">Leaf</tissue>
    </source>
</reference>
<dbReference type="InterPro" id="IPR005645">
    <property type="entry name" value="FSH-like_dom"/>
</dbReference>
<gene>
    <name evidence="2" type="ORF">RND71_027868</name>
</gene>
<protein>
    <recommendedName>
        <fullName evidence="1">Serine hydrolase domain-containing protein</fullName>
    </recommendedName>
</protein>
<dbReference type="Pfam" id="PF03959">
    <property type="entry name" value="FSH1"/>
    <property type="match status" value="1"/>
</dbReference>
<dbReference type="Proteomes" id="UP001291623">
    <property type="component" value="Unassembled WGS sequence"/>
</dbReference>
<sequence length="280" mass="31691">MPLGCATMSRCSFKSALQDSQHKTKVTILKSTNRAQTSHTTMGSEGTAKINNTIQRKPRFLCLHGFRTSAAILKKQIFDKWPSQVVEKLDFVFIDAPSPCQGKSEVEGIFDPPYYEWYQFNKDLKEYQNFDKCLAYIEECMIKHGPFDGLLGFSQGAMISGALPGLQDKLMMVIDDYMMYWQGVGLTNVPKIKYLIIIGGAKLQNKPLADKAYSSAITCPSIHFLGEQDYLKKYGMELLESFVHPVVIHHPRGHSIPRFDEKGLESMISFIEKVQTEISK</sequence>
<dbReference type="EMBL" id="JAVYJV010000015">
    <property type="protein sequence ID" value="KAK4352350.1"/>
    <property type="molecule type" value="Genomic_DNA"/>
</dbReference>
<evidence type="ECO:0000313" key="2">
    <source>
        <dbReference type="EMBL" id="KAK4352350.1"/>
    </source>
</evidence>
<dbReference type="PANTHER" id="PTHR22778">
    <property type="entry name" value="OVARIAN CANCER GENE-2 PROTEIN-RELATED"/>
    <property type="match status" value="1"/>
</dbReference>
<organism evidence="2 3">
    <name type="scientific">Anisodus tanguticus</name>
    <dbReference type="NCBI Taxonomy" id="243964"/>
    <lineage>
        <taxon>Eukaryota</taxon>
        <taxon>Viridiplantae</taxon>
        <taxon>Streptophyta</taxon>
        <taxon>Embryophyta</taxon>
        <taxon>Tracheophyta</taxon>
        <taxon>Spermatophyta</taxon>
        <taxon>Magnoliopsida</taxon>
        <taxon>eudicotyledons</taxon>
        <taxon>Gunneridae</taxon>
        <taxon>Pentapetalae</taxon>
        <taxon>asterids</taxon>
        <taxon>lamiids</taxon>
        <taxon>Solanales</taxon>
        <taxon>Solanaceae</taxon>
        <taxon>Solanoideae</taxon>
        <taxon>Hyoscyameae</taxon>
        <taxon>Anisodus</taxon>
    </lineage>
</organism>
<evidence type="ECO:0000313" key="3">
    <source>
        <dbReference type="Proteomes" id="UP001291623"/>
    </source>
</evidence>
<accession>A0AAE1RIR7</accession>
<comment type="caution">
    <text evidence="2">The sequence shown here is derived from an EMBL/GenBank/DDBJ whole genome shotgun (WGS) entry which is preliminary data.</text>
</comment>
<proteinExistence type="predicted"/>
<dbReference type="SUPFAM" id="SSF53474">
    <property type="entry name" value="alpha/beta-Hydrolases"/>
    <property type="match status" value="1"/>
</dbReference>
<dbReference type="AlphaFoldDB" id="A0AAE1RIR7"/>
<dbReference type="InterPro" id="IPR029058">
    <property type="entry name" value="AB_hydrolase_fold"/>
</dbReference>
<keyword evidence="3" id="KW-1185">Reference proteome</keyword>
<feature type="domain" description="Serine hydrolase" evidence="1">
    <location>
        <begin position="56"/>
        <end position="260"/>
    </location>
</feature>
<name>A0AAE1RIR7_9SOLA</name>
<evidence type="ECO:0000259" key="1">
    <source>
        <dbReference type="Pfam" id="PF03959"/>
    </source>
</evidence>